<evidence type="ECO:0000256" key="5">
    <source>
        <dbReference type="ARBA" id="ARBA00038167"/>
    </source>
</evidence>
<comment type="caution">
    <text evidence="7">The sequence shown here is derived from an EMBL/GenBank/DDBJ whole genome shotgun (WGS) entry which is preliminary data.</text>
</comment>
<evidence type="ECO:0000256" key="6">
    <source>
        <dbReference type="RuleBase" id="RU366065"/>
    </source>
</evidence>
<dbReference type="SMART" id="SM01399">
    <property type="entry name" value="Sybindin"/>
    <property type="match status" value="1"/>
</dbReference>
<dbReference type="GO" id="GO:0006888">
    <property type="term" value="P:endoplasmic reticulum to Golgi vesicle-mediated transport"/>
    <property type="evidence" value="ECO:0007669"/>
    <property type="project" value="UniProtKB-UniRule"/>
</dbReference>
<dbReference type="EMBL" id="MCFL01000018">
    <property type="protein sequence ID" value="ORZ36237.1"/>
    <property type="molecule type" value="Genomic_DNA"/>
</dbReference>
<accession>A0A1Y2HNR2</accession>
<sequence length="184" mass="20084">MIYSFHIFDRHCDCIFHADYMPAGSSPSTLDPSEQNKLVYGVIYSARNLVTKLRRPADDSGSSPTSGGLLPSFADSPFHAYSTSNYKLHYYEAPTSLKLVLITAPTVDTRAVREVLKSIYADIYVEHVVKNPLAVMTPGPNLVKVKKRPPEPGTVPAAAITNEAFKSALDRLIRGLMQGGSGVE</sequence>
<dbReference type="OrthoDB" id="3364529at2759"/>
<reference evidence="7 8" key="1">
    <citation type="submission" date="2016-07" db="EMBL/GenBank/DDBJ databases">
        <title>Pervasive Adenine N6-methylation of Active Genes in Fungi.</title>
        <authorList>
            <consortium name="DOE Joint Genome Institute"/>
            <person name="Mondo S.J."/>
            <person name="Dannebaum R.O."/>
            <person name="Kuo R.C."/>
            <person name="Labutti K."/>
            <person name="Haridas S."/>
            <person name="Kuo A."/>
            <person name="Salamov A."/>
            <person name="Ahrendt S.R."/>
            <person name="Lipzen A."/>
            <person name="Sullivan W."/>
            <person name="Andreopoulos W.B."/>
            <person name="Clum A."/>
            <person name="Lindquist E."/>
            <person name="Daum C."/>
            <person name="Ramamoorthy G.K."/>
            <person name="Gryganskyi A."/>
            <person name="Culley D."/>
            <person name="Magnuson J.K."/>
            <person name="James T.Y."/>
            <person name="O'Malley M.A."/>
            <person name="Stajich J.E."/>
            <person name="Spatafora J.W."/>
            <person name="Visel A."/>
            <person name="Grigoriev I.V."/>
        </authorList>
    </citation>
    <scope>NUCLEOTIDE SEQUENCE [LARGE SCALE GENOMIC DNA]</scope>
    <source>
        <strain evidence="7 8">PL171</strain>
    </source>
</reference>
<dbReference type="Proteomes" id="UP000193411">
    <property type="component" value="Unassembled WGS sequence"/>
</dbReference>
<dbReference type="PANTHER" id="PTHR23249">
    <property type="entry name" value="TRAFFICKING PROTEIN PARTICLE COMPLEX SUBUNIT"/>
    <property type="match status" value="1"/>
</dbReference>
<dbReference type="CDD" id="cd14855">
    <property type="entry name" value="TRAPPC1_MUM2"/>
    <property type="match status" value="1"/>
</dbReference>
<evidence type="ECO:0000256" key="1">
    <source>
        <dbReference type="ARBA" id="ARBA00022448"/>
    </source>
</evidence>
<keyword evidence="1 6" id="KW-0813">Transport</keyword>
<evidence type="ECO:0000313" key="8">
    <source>
        <dbReference type="Proteomes" id="UP000193411"/>
    </source>
</evidence>
<dbReference type="Pfam" id="PF04099">
    <property type="entry name" value="Sybindin"/>
    <property type="match status" value="1"/>
</dbReference>
<organism evidence="7 8">
    <name type="scientific">Catenaria anguillulae PL171</name>
    <dbReference type="NCBI Taxonomy" id="765915"/>
    <lineage>
        <taxon>Eukaryota</taxon>
        <taxon>Fungi</taxon>
        <taxon>Fungi incertae sedis</taxon>
        <taxon>Blastocladiomycota</taxon>
        <taxon>Blastocladiomycetes</taxon>
        <taxon>Blastocladiales</taxon>
        <taxon>Catenariaceae</taxon>
        <taxon>Catenaria</taxon>
    </lineage>
</organism>
<comment type="subunit">
    <text evidence="6">Part of the multisubunit transport protein particle (TRAPP) complex.</text>
</comment>
<comment type="subcellular location">
    <subcellularLocation>
        <location evidence="6">Endoplasmic reticulum</location>
    </subcellularLocation>
    <subcellularLocation>
        <location evidence="6">Golgi apparatus</location>
        <location evidence="6">cis-Golgi network</location>
    </subcellularLocation>
</comment>
<dbReference type="Gene3D" id="3.30.450.70">
    <property type="match status" value="1"/>
</dbReference>
<evidence type="ECO:0000256" key="2">
    <source>
        <dbReference type="ARBA" id="ARBA00022824"/>
    </source>
</evidence>
<proteinExistence type="inferred from homology"/>
<dbReference type="SUPFAM" id="SSF64356">
    <property type="entry name" value="SNARE-like"/>
    <property type="match status" value="1"/>
</dbReference>
<evidence type="ECO:0000313" key="7">
    <source>
        <dbReference type="EMBL" id="ORZ36237.1"/>
    </source>
</evidence>
<keyword evidence="8" id="KW-1185">Reference proteome</keyword>
<evidence type="ECO:0000256" key="4">
    <source>
        <dbReference type="ARBA" id="ARBA00023034"/>
    </source>
</evidence>
<dbReference type="GO" id="GO:0030008">
    <property type="term" value="C:TRAPP complex"/>
    <property type="evidence" value="ECO:0007669"/>
    <property type="project" value="UniProtKB-UniRule"/>
</dbReference>
<keyword evidence="4 6" id="KW-0333">Golgi apparatus</keyword>
<comment type="similarity">
    <text evidence="5">Belongs to the TRAPP small subunits family. BET5 subfamily.</text>
</comment>
<dbReference type="GO" id="GO:0005783">
    <property type="term" value="C:endoplasmic reticulum"/>
    <property type="evidence" value="ECO:0007669"/>
    <property type="project" value="UniProtKB-SubCell"/>
</dbReference>
<dbReference type="AlphaFoldDB" id="A0A1Y2HNR2"/>
<dbReference type="STRING" id="765915.A0A1Y2HNR2"/>
<dbReference type="GO" id="GO:0005794">
    <property type="term" value="C:Golgi apparatus"/>
    <property type="evidence" value="ECO:0007669"/>
    <property type="project" value="UniProtKB-SubCell"/>
</dbReference>
<keyword evidence="3 6" id="KW-0931">ER-Golgi transport</keyword>
<evidence type="ECO:0000256" key="3">
    <source>
        <dbReference type="ARBA" id="ARBA00022892"/>
    </source>
</evidence>
<name>A0A1Y2HNR2_9FUNG</name>
<keyword evidence="2 6" id="KW-0256">Endoplasmic reticulum</keyword>
<dbReference type="InterPro" id="IPR011012">
    <property type="entry name" value="Longin-like_dom_sf"/>
</dbReference>
<dbReference type="InterPro" id="IPR007233">
    <property type="entry name" value="TRAPPC"/>
</dbReference>
<gene>
    <name evidence="7" type="ORF">BCR44DRAFT_1433042</name>
</gene>
<dbReference type="PANTHER" id="PTHR23249:SF16">
    <property type="entry name" value="TRAFFICKING PROTEIN PARTICLE COMPLEX SUBUNIT 1"/>
    <property type="match status" value="1"/>
</dbReference>
<protein>
    <recommendedName>
        <fullName evidence="6">Trafficking protein particle complex subunit</fullName>
    </recommendedName>
</protein>